<evidence type="ECO:0000313" key="9">
    <source>
        <dbReference type="Proteomes" id="UP000035579"/>
    </source>
</evidence>
<feature type="binding site" evidence="5">
    <location>
        <position position="248"/>
    </location>
    <ligand>
        <name>substrate</name>
    </ligand>
</feature>
<dbReference type="GO" id="GO:0052757">
    <property type="term" value="F:chondroitin hydrolase activity"/>
    <property type="evidence" value="ECO:0007669"/>
    <property type="project" value="TreeGrafter"/>
</dbReference>
<gene>
    <name evidence="8" type="ORF">AA314_03425</name>
</gene>
<dbReference type="Pfam" id="PF13205">
    <property type="entry name" value="Big_5"/>
    <property type="match status" value="1"/>
</dbReference>
<dbReference type="InterPro" id="IPR012341">
    <property type="entry name" value="6hp_glycosidase-like_sf"/>
</dbReference>
<feature type="chain" id="PRO_5042223138" evidence="6">
    <location>
        <begin position="20"/>
        <end position="693"/>
    </location>
</feature>
<dbReference type="InterPro" id="IPR032812">
    <property type="entry name" value="SbsA_Ig"/>
</dbReference>
<dbReference type="PANTHER" id="PTHR36845:SF1">
    <property type="entry name" value="HYDROLASE, PUTATIVE (AFU_ORTHOLOGUE AFUA_7G05090)-RELATED"/>
    <property type="match status" value="1"/>
</dbReference>
<feature type="binding site" evidence="5">
    <location>
        <position position="172"/>
    </location>
    <ligand>
        <name>substrate</name>
    </ligand>
</feature>
<evidence type="ECO:0000256" key="5">
    <source>
        <dbReference type="PIRSR" id="PIRSR610905-2"/>
    </source>
</evidence>
<feature type="domain" description="SbsA Ig-like" evidence="7">
    <location>
        <begin position="402"/>
        <end position="495"/>
    </location>
</feature>
<sequence length="693" mass="76219">MVSALLLALFTPVSPVAVAALDPLEASIPDTLRFSARQLDTTAHTLPATDYPAATTSDGSWNTNGPRNWASGFLPGSFWLMYEHTGEPQWRLWAQRWQAGLESQKDRTDDQDLGFLLFTSFGNGYRLTREESYRRILLTAADSFSQRYDARMGLIRSRGDLDDTEEFEVIIDTLMNVELLFWASRHGGNHEWYEMAHQHALSVLKSHVRADGGTYQTVSLDPKTGAVLARSKEQGCWLETSWSRGQGWAVYGFTMAYRETRDPRLLEAARLTADYAIRHLPGDGVPYWDFQAPGIPREPRDSSAAAILASALVELSQLEPDPQRAAKDWHAARTILRSLSSPEYLGRRKPTRAILLHGTAYRPHHKSDTGLIHGDYYFLEALLRYSKAQPPRGAALAEGRPHAVRERTPVPDAINVPLGTDVTVTFSEEVADVDGNTLSLWREQTRIDATVSHDATRRIATLDPREDLAPGAVYTVRLTRGGPHPPTPLSWTFTTVAVPPPSAQTRILHFEDGELSAPASGVDAIQGPVKRVKGEGLGGAYAIRLSDSAPSSLEQRFLGTGEVSASFSLRVDALPSSKVVLVAFAHGDQLLANLVLLPSGELQLRNDTLDVGPKSNEVRQGGIYRLHLRQRRESGSYALLEASLSGRVEMMECPFASSRVLLSTPIADRLLLGGTDAPLSAVVDDLRLETVPP</sequence>
<evidence type="ECO:0000256" key="2">
    <source>
        <dbReference type="ARBA" id="ARBA00022801"/>
    </source>
</evidence>
<accession>A0AAC8Q6G4</accession>
<evidence type="ECO:0000256" key="6">
    <source>
        <dbReference type="SAM" id="SignalP"/>
    </source>
</evidence>
<keyword evidence="1 6" id="KW-0732">Signal</keyword>
<dbReference type="GO" id="GO:0000272">
    <property type="term" value="P:polysaccharide catabolic process"/>
    <property type="evidence" value="ECO:0007669"/>
    <property type="project" value="TreeGrafter"/>
</dbReference>
<protein>
    <submittedName>
        <fullName evidence="8">Glucuronyl hydrolase</fullName>
    </submittedName>
</protein>
<evidence type="ECO:0000256" key="3">
    <source>
        <dbReference type="ARBA" id="ARBA00038358"/>
    </source>
</evidence>
<dbReference type="InterPro" id="IPR010905">
    <property type="entry name" value="Glyco_hydro_88"/>
</dbReference>
<name>A0AAC8Q6G4_9BACT</name>
<feature type="active site" description="Nucleophile" evidence="4">
    <location>
        <position position="112"/>
    </location>
</feature>
<dbReference type="SUPFAM" id="SSF48208">
    <property type="entry name" value="Six-hairpin glycosidases"/>
    <property type="match status" value="1"/>
</dbReference>
<evidence type="ECO:0000256" key="1">
    <source>
        <dbReference type="ARBA" id="ARBA00022729"/>
    </source>
</evidence>
<dbReference type="Proteomes" id="UP000035579">
    <property type="component" value="Chromosome"/>
</dbReference>
<comment type="similarity">
    <text evidence="3">Belongs to the glycosyl hydrolase 88 family.</text>
</comment>
<dbReference type="Pfam" id="PF07470">
    <property type="entry name" value="Glyco_hydro_88"/>
    <property type="match status" value="1"/>
</dbReference>
<organism evidence="8 9">
    <name type="scientific">Archangium gephyra</name>
    <dbReference type="NCBI Taxonomy" id="48"/>
    <lineage>
        <taxon>Bacteria</taxon>
        <taxon>Pseudomonadati</taxon>
        <taxon>Myxococcota</taxon>
        <taxon>Myxococcia</taxon>
        <taxon>Myxococcales</taxon>
        <taxon>Cystobacterineae</taxon>
        <taxon>Archangiaceae</taxon>
        <taxon>Archangium</taxon>
    </lineage>
</organism>
<feature type="binding site" evidence="5">
    <location>
        <position position="244"/>
    </location>
    <ligand>
        <name>substrate</name>
    </ligand>
</feature>
<feature type="active site" description="Proton donor" evidence="4">
    <location>
        <position position="172"/>
    </location>
</feature>
<dbReference type="Gene3D" id="1.50.10.10">
    <property type="match status" value="1"/>
</dbReference>
<feature type="binding site" evidence="5">
    <location>
        <position position="112"/>
    </location>
    <ligand>
        <name>substrate</name>
    </ligand>
</feature>
<feature type="signal peptide" evidence="6">
    <location>
        <begin position="1"/>
        <end position="19"/>
    </location>
</feature>
<evidence type="ECO:0000259" key="7">
    <source>
        <dbReference type="Pfam" id="PF13205"/>
    </source>
</evidence>
<dbReference type="PANTHER" id="PTHR36845">
    <property type="entry name" value="HYDROLASE, PUTATIVE (AFU_ORTHOLOGUE AFUA_7G05090)-RELATED"/>
    <property type="match status" value="1"/>
</dbReference>
<dbReference type="InterPro" id="IPR008928">
    <property type="entry name" value="6-hairpin_glycosidase_sf"/>
</dbReference>
<dbReference type="AlphaFoldDB" id="A0AAC8Q6G4"/>
<keyword evidence="2 8" id="KW-0378">Hydrolase</keyword>
<evidence type="ECO:0000313" key="8">
    <source>
        <dbReference type="EMBL" id="AKJ01799.1"/>
    </source>
</evidence>
<dbReference type="EMBL" id="CP011509">
    <property type="protein sequence ID" value="AKJ01799.1"/>
    <property type="molecule type" value="Genomic_DNA"/>
</dbReference>
<dbReference type="InterPro" id="IPR052369">
    <property type="entry name" value="UG_Glycosaminoglycan_Hydrolase"/>
</dbReference>
<dbReference type="KEGG" id="age:AA314_03425"/>
<proteinExistence type="inferred from homology"/>
<evidence type="ECO:0000256" key="4">
    <source>
        <dbReference type="PIRSR" id="PIRSR610905-1"/>
    </source>
</evidence>
<reference evidence="8 9" key="1">
    <citation type="submission" date="2015-05" db="EMBL/GenBank/DDBJ databases">
        <title>Genome assembly of Archangium gephyra DSM 2261.</title>
        <authorList>
            <person name="Sharma G."/>
            <person name="Subramanian S."/>
        </authorList>
    </citation>
    <scope>NUCLEOTIDE SEQUENCE [LARGE SCALE GENOMIC DNA]</scope>
    <source>
        <strain evidence="8 9">DSM 2261</strain>
    </source>
</reference>